<accession>A0A4U7JHF2</accession>
<evidence type="ECO:0008006" key="3">
    <source>
        <dbReference type="Google" id="ProtNLM"/>
    </source>
</evidence>
<dbReference type="Proteomes" id="UP000306409">
    <property type="component" value="Chromosome"/>
</dbReference>
<gene>
    <name evidence="1" type="ORF">EHE19_014225</name>
</gene>
<name>A0A4U7JHF2_9FIRM</name>
<proteinExistence type="predicted"/>
<keyword evidence="2" id="KW-1185">Reference proteome</keyword>
<evidence type="ECO:0000313" key="1">
    <source>
        <dbReference type="EMBL" id="QNU66030.1"/>
    </source>
</evidence>
<dbReference type="RefSeq" id="WP_137696779.1">
    <property type="nucleotide sequence ID" value="NZ_CP061336.1"/>
</dbReference>
<dbReference type="OrthoDB" id="2576133at2"/>
<dbReference type="SUPFAM" id="SSF101898">
    <property type="entry name" value="NHL repeat"/>
    <property type="match status" value="1"/>
</dbReference>
<dbReference type="AlphaFoldDB" id="A0A4U7JHF2"/>
<protein>
    <recommendedName>
        <fullName evidence="3">DUF5050 domain-containing protein</fullName>
    </recommendedName>
</protein>
<sequence length="419" mass="47963">MKYLKNKLILVYIMTLLITLSGCGGKQSTENTYIKDQDSQFMYFSQGSSPIMAEAENGYYFFSGSYLYYADKNTMKPVILCNKPNCIHDRENDPKKVYNCNAFFSNDASPFISYYNGNIYVISIILGSSNQQTELLKVSSDGTKRKSILKFDVKPMSLTIHRGKLYYEQAAYDKNQNSVYSIKEFNLNKFNAKPKTIYTGTLEGGHIQDLMCYGNNLYFLEFAHNENSFTDIHMRYDILTGKANRLYNDIDSDDLEFASYPSIHNGKIYYSVSKYNMDGTSQTKNSYVCNLDGSNKKEIFSIDKDSVFLSDQQYLYSNDIIWSADAKPKDQQKLRILDNNGKVINSIDTGYINDNSSVICGGDLHLFITTSTKDKFQIFYADKKQFTKTGKIEIKTFFEMDIDRMTPAIVTGNDLIIEN</sequence>
<dbReference type="EMBL" id="CP061336">
    <property type="protein sequence ID" value="QNU66030.1"/>
    <property type="molecule type" value="Genomic_DNA"/>
</dbReference>
<evidence type="ECO:0000313" key="2">
    <source>
        <dbReference type="Proteomes" id="UP000306409"/>
    </source>
</evidence>
<dbReference type="KEGG" id="rher:EHE19_014225"/>
<reference evidence="1 2" key="1">
    <citation type="submission" date="2020-09" db="EMBL/GenBank/DDBJ databases">
        <title>Characterization and genome sequencing of Ruminiclostridium sp. nov. MA18.</title>
        <authorList>
            <person name="Rettenmaier R."/>
            <person name="Kowollik M.-L."/>
            <person name="Liebl W."/>
            <person name="Zverlov V."/>
        </authorList>
    </citation>
    <scope>NUCLEOTIDE SEQUENCE [LARGE SCALE GENOMIC DNA]</scope>
    <source>
        <strain evidence="1 2">MA18</strain>
    </source>
</reference>
<organism evidence="1 2">
    <name type="scientific">Ruminiclostridium herbifermentans</name>
    <dbReference type="NCBI Taxonomy" id="2488810"/>
    <lineage>
        <taxon>Bacteria</taxon>
        <taxon>Bacillati</taxon>
        <taxon>Bacillota</taxon>
        <taxon>Clostridia</taxon>
        <taxon>Eubacteriales</taxon>
        <taxon>Oscillospiraceae</taxon>
        <taxon>Ruminiclostridium</taxon>
    </lineage>
</organism>
<dbReference type="PROSITE" id="PS51257">
    <property type="entry name" value="PROKAR_LIPOPROTEIN"/>
    <property type="match status" value="1"/>
</dbReference>